<reference evidence="1" key="1">
    <citation type="submission" date="2021-02" db="EMBL/GenBank/DDBJ databases">
        <authorList>
            <person name="Nowell W R."/>
        </authorList>
    </citation>
    <scope>NUCLEOTIDE SEQUENCE</scope>
</reference>
<name>A0A8S2FL90_9BILA</name>
<evidence type="ECO:0000313" key="3">
    <source>
        <dbReference type="Proteomes" id="UP000677228"/>
    </source>
</evidence>
<gene>
    <name evidence="1" type="ORF">OVA965_LOCUS36868</name>
    <name evidence="2" type="ORF">TMI583_LOCUS37904</name>
</gene>
<feature type="non-terminal residue" evidence="1">
    <location>
        <position position="101"/>
    </location>
</feature>
<evidence type="ECO:0000313" key="1">
    <source>
        <dbReference type="EMBL" id="CAF1499480.1"/>
    </source>
</evidence>
<dbReference type="EMBL" id="CAJNOK010033955">
    <property type="protein sequence ID" value="CAF1499480.1"/>
    <property type="molecule type" value="Genomic_DNA"/>
</dbReference>
<accession>A0A8S2FL90</accession>
<sequence length="101" mass="11277">MKSKNKNSCQGFFSAIDISDKPLCSRCSIRYEQARYHQSTILHPTFGYMSRAHYPVGAAPGSSAVQTGQDLLSIIQKESDLQKPCVALCDNKLNQTVMRQH</sequence>
<dbReference type="Gene3D" id="3.90.1740.10">
    <property type="entry name" value="2',3'-cyclic nucleotide 3'-phosphodiesterase superfamily"/>
    <property type="match status" value="1"/>
</dbReference>
<dbReference type="AlphaFoldDB" id="A0A8S2FL90"/>
<dbReference type="SUPFAM" id="SSF55144">
    <property type="entry name" value="LigT-like"/>
    <property type="match status" value="1"/>
</dbReference>
<organism evidence="1 3">
    <name type="scientific">Didymodactylos carnosus</name>
    <dbReference type="NCBI Taxonomy" id="1234261"/>
    <lineage>
        <taxon>Eukaryota</taxon>
        <taxon>Metazoa</taxon>
        <taxon>Spiralia</taxon>
        <taxon>Gnathifera</taxon>
        <taxon>Rotifera</taxon>
        <taxon>Eurotatoria</taxon>
        <taxon>Bdelloidea</taxon>
        <taxon>Philodinida</taxon>
        <taxon>Philodinidae</taxon>
        <taxon>Didymodactylos</taxon>
    </lineage>
</organism>
<protein>
    <submittedName>
        <fullName evidence="1">Uncharacterized protein</fullName>
    </submittedName>
</protein>
<comment type="caution">
    <text evidence="1">The sequence shown here is derived from an EMBL/GenBank/DDBJ whole genome shotgun (WGS) entry which is preliminary data.</text>
</comment>
<dbReference type="InterPro" id="IPR009097">
    <property type="entry name" value="Cyclic_Pdiesterase"/>
</dbReference>
<evidence type="ECO:0000313" key="2">
    <source>
        <dbReference type="EMBL" id="CAF4288093.1"/>
    </source>
</evidence>
<feature type="non-terminal residue" evidence="1">
    <location>
        <position position="1"/>
    </location>
</feature>
<dbReference type="EMBL" id="CAJOBA010055961">
    <property type="protein sequence ID" value="CAF4288093.1"/>
    <property type="molecule type" value="Genomic_DNA"/>
</dbReference>
<dbReference type="Proteomes" id="UP000682733">
    <property type="component" value="Unassembled WGS sequence"/>
</dbReference>
<dbReference type="Proteomes" id="UP000677228">
    <property type="component" value="Unassembled WGS sequence"/>
</dbReference>
<proteinExistence type="predicted"/>